<gene>
    <name evidence="4" type="ORF">RFI_12100</name>
</gene>
<evidence type="ECO:0000256" key="2">
    <source>
        <dbReference type="SAM" id="Phobius"/>
    </source>
</evidence>
<keyword evidence="5" id="KW-1185">Reference proteome</keyword>
<feature type="transmembrane region" description="Helical" evidence="2">
    <location>
        <begin position="6"/>
        <end position="24"/>
    </location>
</feature>
<organism evidence="4 5">
    <name type="scientific">Reticulomyxa filosa</name>
    <dbReference type="NCBI Taxonomy" id="46433"/>
    <lineage>
        <taxon>Eukaryota</taxon>
        <taxon>Sar</taxon>
        <taxon>Rhizaria</taxon>
        <taxon>Retaria</taxon>
        <taxon>Foraminifera</taxon>
        <taxon>Monothalamids</taxon>
        <taxon>Reticulomyxidae</taxon>
        <taxon>Reticulomyxa</taxon>
    </lineage>
</organism>
<dbReference type="Pfam" id="PF08007">
    <property type="entry name" value="JmjC_2"/>
    <property type="match status" value="1"/>
</dbReference>
<protein>
    <recommendedName>
        <fullName evidence="3">JmjC domain-containing protein</fullName>
    </recommendedName>
</protein>
<feature type="transmembrane region" description="Helical" evidence="2">
    <location>
        <begin position="434"/>
        <end position="456"/>
    </location>
</feature>
<feature type="region of interest" description="Disordered" evidence="1">
    <location>
        <begin position="537"/>
        <end position="557"/>
    </location>
</feature>
<dbReference type="AlphaFoldDB" id="X6NH37"/>
<name>X6NH37_RETFI</name>
<keyword evidence="2" id="KW-1133">Transmembrane helix</keyword>
<accession>X6NH37</accession>
<feature type="domain" description="JmjC" evidence="3">
    <location>
        <begin position="223"/>
        <end position="455"/>
    </location>
</feature>
<dbReference type="EMBL" id="ASPP01008776">
    <property type="protein sequence ID" value="ETO25044.1"/>
    <property type="molecule type" value="Genomic_DNA"/>
</dbReference>
<evidence type="ECO:0000259" key="3">
    <source>
        <dbReference type="PROSITE" id="PS51184"/>
    </source>
</evidence>
<evidence type="ECO:0000313" key="5">
    <source>
        <dbReference type="Proteomes" id="UP000023152"/>
    </source>
</evidence>
<feature type="compositionally biased region" description="Low complexity" evidence="1">
    <location>
        <begin position="537"/>
        <end position="547"/>
    </location>
</feature>
<feature type="transmembrane region" description="Helical" evidence="2">
    <location>
        <begin position="336"/>
        <end position="352"/>
    </location>
</feature>
<keyword evidence="2" id="KW-0812">Transmembrane</keyword>
<feature type="compositionally biased region" description="Basic and acidic residues" evidence="1">
    <location>
        <begin position="548"/>
        <end position="557"/>
    </location>
</feature>
<dbReference type="Proteomes" id="UP000023152">
    <property type="component" value="Unassembled WGS sequence"/>
</dbReference>
<proteinExistence type="predicted"/>
<reference evidence="4 5" key="1">
    <citation type="journal article" date="2013" name="Curr. Biol.">
        <title>The Genome of the Foraminiferan Reticulomyxa filosa.</title>
        <authorList>
            <person name="Glockner G."/>
            <person name="Hulsmann N."/>
            <person name="Schleicher M."/>
            <person name="Noegel A.A."/>
            <person name="Eichinger L."/>
            <person name="Gallinger C."/>
            <person name="Pawlowski J."/>
            <person name="Sierra R."/>
            <person name="Euteneuer U."/>
            <person name="Pillet L."/>
            <person name="Moustafa A."/>
            <person name="Platzer M."/>
            <person name="Groth M."/>
            <person name="Szafranski K."/>
            <person name="Schliwa M."/>
        </authorList>
    </citation>
    <scope>NUCLEOTIDE SEQUENCE [LARGE SCALE GENOMIC DNA]</scope>
</reference>
<evidence type="ECO:0000256" key="1">
    <source>
        <dbReference type="SAM" id="MobiDB-lite"/>
    </source>
</evidence>
<dbReference type="InterPro" id="IPR003347">
    <property type="entry name" value="JmjC_dom"/>
</dbReference>
<sequence>MKEKVFWCNILVIVVSFVLQYAWFYHHVSPWELVTWPFSGQTNATWLWTDTTRDDQESEQNVEQGSLNIRQSGESTEISEAEAKSNNIGTTATGMSIDNIVGDVYAQIQASLEMFLQQRPELVRNKEFNDRHFWHVVFNILALHPTQYFRDHIWQQRPLLLRLQTIHRDVMSFIGRQQSANSREWTLLNTDLVLETMETNDFYENPYMLFVDGKLKTPVLTSPQYRQQKQQRRFDRQSLAKKLKLSTLVVNNAGIILHNISFCESILMRAFRIPVNTNVYVSKARDHPSVTKLSSSVHNDRQDIFILQAQVCMCVCVCVCYLFLCVIYVYVYNIYTYTYITYIIYIYIYVYATKGNKRWQVWSSPIIQPRFEQIRGKDNDVVTMNELANQTLYYDEILQPFDVLYIPRGFYIRSRPCLRRHTPMPKIPPFTCRLAWNWTLWASPLNPFCFVVLALLSPIKIQRLYLFLKDGQKKWTNQMNGPDLDERVGQQSTLTYLSGYLWRWSFDQAELRRTFPIGFVDYHTKLWTKVQNAHSSSPNAANSAADNADTKDQDTDETAMKEKAFFNEMLRLIEEFRAVVDKAKKKTEEEKLLLYVPNVNEEHLKKAYHIFQKGLIDIIQVFASRGQFVDNLEYKDPIDRNEKFDDQMFEKIMNIFVTCGVPISVVNDGKQ</sequence>
<evidence type="ECO:0000313" key="4">
    <source>
        <dbReference type="EMBL" id="ETO25044.1"/>
    </source>
</evidence>
<comment type="caution">
    <text evidence="4">The sequence shown here is derived from an EMBL/GenBank/DDBJ whole genome shotgun (WGS) entry which is preliminary data.</text>
</comment>
<dbReference type="Gene3D" id="2.60.120.650">
    <property type="entry name" value="Cupin"/>
    <property type="match status" value="1"/>
</dbReference>
<dbReference type="PROSITE" id="PS51184">
    <property type="entry name" value="JMJC"/>
    <property type="match status" value="1"/>
</dbReference>
<keyword evidence="2" id="KW-0472">Membrane</keyword>
<feature type="transmembrane region" description="Helical" evidence="2">
    <location>
        <begin position="304"/>
        <end position="330"/>
    </location>
</feature>